<protein>
    <submittedName>
        <fullName evidence="2">Uncharacterized protein</fullName>
    </submittedName>
</protein>
<dbReference type="AlphaFoldDB" id="A0AAV3FP34"/>
<accession>A0AAV3FP34</accession>
<organism evidence="2 3">
    <name type="scientific">Bifidobacterium longum subsp. longum 2-2B</name>
    <dbReference type="NCBI Taxonomy" id="1161745"/>
    <lineage>
        <taxon>Bacteria</taxon>
        <taxon>Bacillati</taxon>
        <taxon>Actinomycetota</taxon>
        <taxon>Actinomycetes</taxon>
        <taxon>Bifidobacteriales</taxon>
        <taxon>Bifidobacteriaceae</taxon>
        <taxon>Bifidobacterium</taxon>
    </lineage>
</organism>
<name>A0AAV3FP34_BIFLL</name>
<comment type="caution">
    <text evidence="2">The sequence shown here is derived from an EMBL/GenBank/DDBJ whole genome shotgun (WGS) entry which is preliminary data.</text>
</comment>
<keyword evidence="1" id="KW-0812">Transmembrane</keyword>
<evidence type="ECO:0000313" key="2">
    <source>
        <dbReference type="EMBL" id="EIJ27939.1"/>
    </source>
</evidence>
<reference evidence="2 3" key="1">
    <citation type="journal article" date="2013" name="Genome Announc.">
        <title>Draft Genome Sequences of Two Pairs of Human Intestinal Bifidobacterium longum subsp. longum Strains, 44B and 1-6B and 35B and 2-2B, Consecutively Isolated from Two Children after a 5-Year Time Period.</title>
        <authorList>
            <person name="Shkoporov A.N."/>
            <person name="Efimov B.A."/>
            <person name="Khokhlova E.V."/>
            <person name="Chaplin A.V."/>
            <person name="Kafarskaya L.I."/>
            <person name="Durkin A.S."/>
            <person name="McCorrison J."/>
            <person name="Torralba M."/>
            <person name="Gillis M."/>
            <person name="Sutton G."/>
            <person name="Weibel D.B."/>
            <person name="Nelson K.E."/>
            <person name="Smeianov V.V."/>
        </authorList>
    </citation>
    <scope>NUCLEOTIDE SEQUENCE [LARGE SCALE GENOMIC DNA]</scope>
    <source>
        <strain evidence="2 3">2-2B</strain>
    </source>
</reference>
<dbReference type="Proteomes" id="UP000005929">
    <property type="component" value="Unassembled WGS sequence"/>
</dbReference>
<gene>
    <name evidence="2" type="ORF">HMPREF1315_1498</name>
</gene>
<sequence>MRNAVRDFLGSVNFDIYMLMLAFRFLLLFGMRIRAACHKPVLDVMSLS</sequence>
<proteinExistence type="predicted"/>
<dbReference type="EMBL" id="AJTJ01000012">
    <property type="protein sequence ID" value="EIJ27939.1"/>
    <property type="molecule type" value="Genomic_DNA"/>
</dbReference>
<keyword evidence="1" id="KW-1133">Transmembrane helix</keyword>
<evidence type="ECO:0000313" key="3">
    <source>
        <dbReference type="Proteomes" id="UP000005929"/>
    </source>
</evidence>
<feature type="transmembrane region" description="Helical" evidence="1">
    <location>
        <begin position="12"/>
        <end position="30"/>
    </location>
</feature>
<evidence type="ECO:0000256" key="1">
    <source>
        <dbReference type="SAM" id="Phobius"/>
    </source>
</evidence>
<keyword evidence="1" id="KW-0472">Membrane</keyword>